<dbReference type="EMBL" id="CAJNOB010000026">
    <property type="protein sequence ID" value="CAF0700000.1"/>
    <property type="molecule type" value="Genomic_DNA"/>
</dbReference>
<evidence type="ECO:0000313" key="2">
    <source>
        <dbReference type="Proteomes" id="UP000663859"/>
    </source>
</evidence>
<reference evidence="1" key="1">
    <citation type="submission" date="2021-02" db="EMBL/GenBank/DDBJ databases">
        <authorList>
            <person name="Cremers G."/>
            <person name="Picone N."/>
        </authorList>
    </citation>
    <scope>NUCLEOTIDE SEQUENCE</scope>
    <source>
        <strain evidence="1">PQ17</strain>
    </source>
</reference>
<proteinExistence type="predicted"/>
<dbReference type="AlphaFoldDB" id="A0A8J2BQT6"/>
<sequence length="46" mass="5316">MRDGIVRDPREEIVSLCARLYEKKSAQKRARKALEGIPEYAPNFPI</sequence>
<organism evidence="1 2">
    <name type="scientific">Candidatus Methylacidithermus pantelleriae</name>
    <dbReference type="NCBI Taxonomy" id="2744239"/>
    <lineage>
        <taxon>Bacteria</taxon>
        <taxon>Pseudomonadati</taxon>
        <taxon>Verrucomicrobiota</taxon>
        <taxon>Methylacidiphilae</taxon>
        <taxon>Methylacidiphilales</taxon>
        <taxon>Methylacidiphilaceae</taxon>
        <taxon>Candidatus Methylacidithermus</taxon>
    </lineage>
</organism>
<comment type="caution">
    <text evidence="1">The sequence shown here is derived from an EMBL/GenBank/DDBJ whole genome shotgun (WGS) entry which is preliminary data.</text>
</comment>
<name>A0A8J2BQT6_9BACT</name>
<keyword evidence="2" id="KW-1185">Reference proteome</keyword>
<protein>
    <submittedName>
        <fullName evidence="1">Uncharacterized protein</fullName>
    </submittedName>
</protein>
<dbReference type="Proteomes" id="UP000663859">
    <property type="component" value="Unassembled WGS sequence"/>
</dbReference>
<gene>
    <name evidence="1" type="ORF">MPNT_320006</name>
</gene>
<accession>A0A8J2BQT6</accession>
<evidence type="ECO:0000313" key="1">
    <source>
        <dbReference type="EMBL" id="CAF0700000.1"/>
    </source>
</evidence>